<gene>
    <name evidence="8" type="ORF">IV203_016567</name>
</gene>
<reference evidence="8" key="1">
    <citation type="journal article" date="2021" name="Sci. Rep.">
        <title>Diploid genomic architecture of Nitzschia inconspicua, an elite biomass production diatom.</title>
        <authorList>
            <person name="Oliver A."/>
            <person name="Podell S."/>
            <person name="Pinowska A."/>
            <person name="Traller J.C."/>
            <person name="Smith S.R."/>
            <person name="McClure R."/>
            <person name="Beliaev A."/>
            <person name="Bohutskyi P."/>
            <person name="Hill E.A."/>
            <person name="Rabines A."/>
            <person name="Zheng H."/>
            <person name="Allen L.Z."/>
            <person name="Kuo A."/>
            <person name="Grigoriev I.V."/>
            <person name="Allen A.E."/>
            <person name="Hazlebeck D."/>
            <person name="Allen E.E."/>
        </authorList>
    </citation>
    <scope>NUCLEOTIDE SEQUENCE</scope>
    <source>
        <strain evidence="8">Hildebrandi</strain>
    </source>
</reference>
<dbReference type="PANTHER" id="PTHR31752:SF18">
    <property type="entry name" value="AUXIN EFFLUX CARRIER COMPONENT 1"/>
    <property type="match status" value="1"/>
</dbReference>
<evidence type="ECO:0000256" key="3">
    <source>
        <dbReference type="ARBA" id="ARBA00022448"/>
    </source>
</evidence>
<dbReference type="InterPro" id="IPR051107">
    <property type="entry name" value="Auxin_Efflux_Carrier"/>
</dbReference>
<dbReference type="Pfam" id="PF03547">
    <property type="entry name" value="Mem_trans"/>
    <property type="match status" value="1"/>
</dbReference>
<feature type="transmembrane region" description="Helical" evidence="7">
    <location>
        <begin position="135"/>
        <end position="155"/>
    </location>
</feature>
<feature type="transmembrane region" description="Helical" evidence="7">
    <location>
        <begin position="279"/>
        <end position="304"/>
    </location>
</feature>
<feature type="transmembrane region" description="Helical" evidence="7">
    <location>
        <begin position="316"/>
        <end position="338"/>
    </location>
</feature>
<evidence type="ECO:0000256" key="4">
    <source>
        <dbReference type="ARBA" id="ARBA00022692"/>
    </source>
</evidence>
<keyword evidence="6 7" id="KW-0472">Membrane</keyword>
<dbReference type="OrthoDB" id="2133778at2759"/>
<comment type="similarity">
    <text evidence="2">Belongs to the auxin efflux carrier (TC 2.A.69.1) family.</text>
</comment>
<feature type="transmembrane region" description="Helical" evidence="7">
    <location>
        <begin position="350"/>
        <end position="368"/>
    </location>
</feature>
<reference evidence="8" key="2">
    <citation type="submission" date="2021-04" db="EMBL/GenBank/DDBJ databases">
        <authorList>
            <person name="Podell S."/>
        </authorList>
    </citation>
    <scope>NUCLEOTIDE SEQUENCE</scope>
    <source>
        <strain evidence="8">Hildebrandi</strain>
    </source>
</reference>
<comment type="caution">
    <text evidence="8">The sequence shown here is derived from an EMBL/GenBank/DDBJ whole genome shotgun (WGS) entry which is preliminary data.</text>
</comment>
<evidence type="ECO:0000256" key="1">
    <source>
        <dbReference type="ARBA" id="ARBA00004141"/>
    </source>
</evidence>
<keyword evidence="4 7" id="KW-0812">Transmembrane</keyword>
<dbReference type="EMBL" id="JAGRRH010000020">
    <property type="protein sequence ID" value="KAG7347862.1"/>
    <property type="molecule type" value="Genomic_DNA"/>
</dbReference>
<feature type="transmembrane region" description="Helical" evidence="7">
    <location>
        <begin position="247"/>
        <end position="267"/>
    </location>
</feature>
<evidence type="ECO:0000313" key="8">
    <source>
        <dbReference type="EMBL" id="KAG7347862.1"/>
    </source>
</evidence>
<keyword evidence="9" id="KW-1185">Reference proteome</keyword>
<feature type="transmembrane region" description="Helical" evidence="7">
    <location>
        <begin position="380"/>
        <end position="399"/>
    </location>
</feature>
<evidence type="ECO:0000313" key="9">
    <source>
        <dbReference type="Proteomes" id="UP000693970"/>
    </source>
</evidence>
<keyword evidence="5 7" id="KW-1133">Transmembrane helix</keyword>
<evidence type="ECO:0000256" key="6">
    <source>
        <dbReference type="ARBA" id="ARBA00023136"/>
    </source>
</evidence>
<organism evidence="8 9">
    <name type="scientific">Nitzschia inconspicua</name>
    <dbReference type="NCBI Taxonomy" id="303405"/>
    <lineage>
        <taxon>Eukaryota</taxon>
        <taxon>Sar</taxon>
        <taxon>Stramenopiles</taxon>
        <taxon>Ochrophyta</taxon>
        <taxon>Bacillariophyta</taxon>
        <taxon>Bacillariophyceae</taxon>
        <taxon>Bacillariophycidae</taxon>
        <taxon>Bacillariales</taxon>
        <taxon>Bacillariaceae</taxon>
        <taxon>Nitzschia</taxon>
    </lineage>
</organism>
<protein>
    <submittedName>
        <fullName evidence="8">Membrane transport protein</fullName>
    </submittedName>
</protein>
<dbReference type="InterPro" id="IPR004776">
    <property type="entry name" value="Mem_transp_PIN-like"/>
</dbReference>
<dbReference type="PANTHER" id="PTHR31752">
    <property type="entry name" value="AUXIN EFFLUX CARRIER COMPONENT 1B-RELATED"/>
    <property type="match status" value="1"/>
</dbReference>
<dbReference type="AlphaFoldDB" id="A0A9K3PHH8"/>
<feature type="transmembrane region" description="Helical" evidence="7">
    <location>
        <begin position="43"/>
        <end position="61"/>
    </location>
</feature>
<feature type="transmembrane region" description="Helical" evidence="7">
    <location>
        <begin position="105"/>
        <end position="129"/>
    </location>
</feature>
<accession>A0A9K3PHH8</accession>
<keyword evidence="3" id="KW-0813">Transport</keyword>
<evidence type="ECO:0000256" key="2">
    <source>
        <dbReference type="ARBA" id="ARBA00009177"/>
    </source>
</evidence>
<dbReference type="Proteomes" id="UP000693970">
    <property type="component" value="Unassembled WGS sequence"/>
</dbReference>
<feature type="transmembrane region" description="Helical" evidence="7">
    <location>
        <begin position="12"/>
        <end position="31"/>
    </location>
</feature>
<comment type="subcellular location">
    <subcellularLocation>
        <location evidence="1">Membrane</location>
        <topology evidence="1">Multi-pass membrane protein</topology>
    </subcellularLocation>
</comment>
<dbReference type="GO" id="GO:0055085">
    <property type="term" value="P:transmembrane transport"/>
    <property type="evidence" value="ECO:0007669"/>
    <property type="project" value="InterPro"/>
</dbReference>
<proteinExistence type="inferred from homology"/>
<dbReference type="GO" id="GO:0016020">
    <property type="term" value="C:membrane"/>
    <property type="evidence" value="ECO:0007669"/>
    <property type="project" value="UniProtKB-SubCell"/>
</dbReference>
<name>A0A9K3PHH8_9STRA</name>
<feature type="transmembrane region" description="Helical" evidence="7">
    <location>
        <begin position="73"/>
        <end position="93"/>
    </location>
</feature>
<evidence type="ECO:0000256" key="7">
    <source>
        <dbReference type="SAM" id="Phobius"/>
    </source>
</evidence>
<evidence type="ECO:0000256" key="5">
    <source>
        <dbReference type="ARBA" id="ARBA00022989"/>
    </source>
</evidence>
<sequence length="409" mass="45410">MTWKYTNVLNECIMVLLTIGLGIVASRLEVIEFQSFVPSATKFVFYIALPCLVIQGLGIGMDFYSDTLLWNFFGAYLVLRAIFLVVSLILVGLDRSKGIGYVAVYWLSFTWISTVILGVPISAAVFGNANVGKKFGILAGISSFIFQLPLQLFFLECHALQDSSIEELKEKNRVHECEEDIEGCGADESEEINIQCERDEEKPTEQVLPRKPSSLGNEDEVAVTASSLLKNRHVWKKIAVQVTRNPVLWAILVGFTLTLSTIGPRFLNPTSGDYVPGLGWIFLTLDWLGACVSPVSLFAMGVWMQKEWRSLFGIPWWSATLYMLSKLVIVPMFMVFLAKAMHLDNQSGRAAVLIAALPISLASFVLASRYKIGEAVLSENVALGTILILPTILIWNIVLDQLDVFPLSE</sequence>